<evidence type="ECO:0000256" key="5">
    <source>
        <dbReference type="ARBA" id="ARBA00023316"/>
    </source>
</evidence>
<evidence type="ECO:0000256" key="4">
    <source>
        <dbReference type="ARBA" id="ARBA00022984"/>
    </source>
</evidence>
<dbReference type="Pfam" id="PF01476">
    <property type="entry name" value="LysM"/>
    <property type="match status" value="1"/>
</dbReference>
<keyword evidence="3" id="KW-0133">Cell shape</keyword>
<dbReference type="InterPro" id="IPR005490">
    <property type="entry name" value="LD_TPept_cat_dom"/>
</dbReference>
<dbReference type="EMBL" id="PP965495">
    <property type="protein sequence ID" value="XCO00053.1"/>
    <property type="molecule type" value="Genomic_DNA"/>
</dbReference>
<dbReference type="PROSITE" id="PS52029">
    <property type="entry name" value="LD_TPASE"/>
    <property type="match status" value="1"/>
</dbReference>
<evidence type="ECO:0000256" key="6">
    <source>
        <dbReference type="SAM" id="Coils"/>
    </source>
</evidence>
<keyword evidence="2" id="KW-0808">Transferase</keyword>
<feature type="coiled-coil region" evidence="6">
    <location>
        <begin position="332"/>
        <end position="359"/>
    </location>
</feature>
<keyword evidence="6" id="KW-0175">Coiled coil</keyword>
<evidence type="ECO:0000256" key="3">
    <source>
        <dbReference type="ARBA" id="ARBA00022960"/>
    </source>
</evidence>
<dbReference type="InterPro" id="IPR036779">
    <property type="entry name" value="LysM_dom_sf"/>
</dbReference>
<feature type="domain" description="L,D-TPase catalytic" evidence="8">
    <location>
        <begin position="133"/>
        <end position="265"/>
    </location>
</feature>
<dbReference type="SUPFAM" id="SSF141523">
    <property type="entry name" value="L,D-transpeptidase catalytic domain-like"/>
    <property type="match status" value="1"/>
</dbReference>
<organism evidence="9">
    <name type="scientific">Geladintestivirus 5</name>
    <dbReference type="NCBI Taxonomy" id="3233137"/>
    <lineage>
        <taxon>Viruses</taxon>
        <taxon>Duplodnaviria</taxon>
        <taxon>Heunggongvirae</taxon>
        <taxon>Uroviricota</taxon>
        <taxon>Caudoviricetes</taxon>
        <taxon>Crassvirales</taxon>
    </lineage>
</organism>
<reference evidence="9" key="1">
    <citation type="submission" date="2024-06" db="EMBL/GenBank/DDBJ databases">
        <title>Intestivirid acquisition increases across infancy in a wild primate population.</title>
        <authorList>
            <person name="Schneider-Creas I.A."/>
            <person name="Moya I.L."/>
            <person name="Chiou K.L."/>
            <person name="Baniel A."/>
            <person name="Azanaw Haile A."/>
            <person name="Kebede F."/>
            <person name="Abebe B."/>
            <person name="Snyder-Mackler N."/>
            <person name="Varsani A."/>
        </authorList>
    </citation>
    <scope>NUCLEOTIDE SEQUENCE</scope>
    <source>
        <strain evidence="9">Int_RNL_2018_1252_VOL</strain>
    </source>
</reference>
<evidence type="ECO:0000259" key="7">
    <source>
        <dbReference type="PROSITE" id="PS51782"/>
    </source>
</evidence>
<dbReference type="SMART" id="SM00257">
    <property type="entry name" value="LysM"/>
    <property type="match status" value="1"/>
</dbReference>
<dbReference type="GO" id="GO:0016740">
    <property type="term" value="F:transferase activity"/>
    <property type="evidence" value="ECO:0007669"/>
    <property type="project" value="UniProtKB-KW"/>
</dbReference>
<dbReference type="CDD" id="cd00118">
    <property type="entry name" value="LysM"/>
    <property type="match status" value="1"/>
</dbReference>
<keyword evidence="4" id="KW-0573">Peptidoglycan synthesis</keyword>
<dbReference type="PROSITE" id="PS51782">
    <property type="entry name" value="LYSM"/>
    <property type="match status" value="1"/>
</dbReference>
<name>A0AAU8MJM4_9CAUD</name>
<dbReference type="InterPro" id="IPR018392">
    <property type="entry name" value="LysM"/>
</dbReference>
<keyword evidence="5" id="KW-0961">Cell wall biogenesis/degradation</keyword>
<evidence type="ECO:0000256" key="1">
    <source>
        <dbReference type="ARBA" id="ARBA00004752"/>
    </source>
</evidence>
<proteinExistence type="predicted"/>
<accession>A0AAU8MJM4</accession>
<dbReference type="GO" id="GO:0071555">
    <property type="term" value="P:cell wall organization"/>
    <property type="evidence" value="ECO:0007669"/>
    <property type="project" value="UniProtKB-KW"/>
</dbReference>
<dbReference type="SUPFAM" id="SSF54106">
    <property type="entry name" value="LysM domain"/>
    <property type="match status" value="1"/>
</dbReference>
<dbReference type="CDD" id="cd16913">
    <property type="entry name" value="YkuD_like"/>
    <property type="match status" value="1"/>
</dbReference>
<feature type="domain" description="LysM" evidence="7">
    <location>
        <begin position="52"/>
        <end position="96"/>
    </location>
</feature>
<evidence type="ECO:0000313" key="9">
    <source>
        <dbReference type="EMBL" id="XCO00053.1"/>
    </source>
</evidence>
<dbReference type="Pfam" id="PF03734">
    <property type="entry name" value="YkuD"/>
    <property type="match status" value="1"/>
</dbReference>
<evidence type="ECO:0000259" key="8">
    <source>
        <dbReference type="PROSITE" id="PS52029"/>
    </source>
</evidence>
<sequence>MIKYSLENVSDLISLLNAQRNNTYLDFVRHQQQKRVQQEAQTKQIQQSQQIAQHTVKKGESPWSIAKKTGISLDELYNYNPDIKGKIIHPGDKLKLEPEYETRIVNLKDEQSFEESLDEDNIKTIQSAPHDSNYAIVDKKNSTFQIFDKNNKLLYTTKDISTGASGNDYNTITYVDKNGVIKNGQGNNSTPAGILTITGRGEYHGYPSFTRGRRNLDGTIEDVASSMHYGHTDNKKASNGCIRVSGKSLEDMSKYLGIGDQVYTLPEQAGSKFVLRAGKLNFVADNPYGETEGNKKYWDDYNVQIDKSYSPLVIKPKGNGNEEHDKNQLDYANTLSTNKQKLQAELKLSSSEYNRLAQLAMGLAEQESNFGTGTSWDPRRNYKLKQNLEGLVRLIKGGEAASIGYTQIKYDNDIKNKDLKKLYDSYGVTKENLKTPQGAAVATMLRLGFVYNNEIKGGHFKDEKGKRMNLYDALLYKYNGRHKTLKSGHATPKSNIYIKNVKAYANQNDYFEERKYRK</sequence>
<dbReference type="Gene3D" id="3.10.350.10">
    <property type="entry name" value="LysM domain"/>
    <property type="match status" value="1"/>
</dbReference>
<comment type="pathway">
    <text evidence="1">Cell wall biogenesis; peptidoglycan biosynthesis.</text>
</comment>
<evidence type="ECO:0000256" key="2">
    <source>
        <dbReference type="ARBA" id="ARBA00022679"/>
    </source>
</evidence>
<dbReference type="Gene3D" id="2.40.440.10">
    <property type="entry name" value="L,D-transpeptidase catalytic domain-like"/>
    <property type="match status" value="1"/>
</dbReference>
<protein>
    <submittedName>
        <fullName evidence="9">LysM</fullName>
    </submittedName>
</protein>
<dbReference type="InterPro" id="IPR038063">
    <property type="entry name" value="Transpep_catalytic_dom"/>
</dbReference>